<evidence type="ECO:0000313" key="1">
    <source>
        <dbReference type="EMBL" id="SFN48930.1"/>
    </source>
</evidence>
<keyword evidence="2" id="KW-1185">Reference proteome</keyword>
<dbReference type="AlphaFoldDB" id="A0A1I4ZG98"/>
<dbReference type="Pfam" id="PF12616">
    <property type="entry name" value="DUF3775"/>
    <property type="match status" value="1"/>
</dbReference>
<evidence type="ECO:0008006" key="3">
    <source>
        <dbReference type="Google" id="ProtNLM"/>
    </source>
</evidence>
<accession>A0A1I4ZG98</accession>
<sequence length="128" mass="14430">MLDVNPDTVCHLVQLAREFHSQEQVVIPTDSGDASEDWHVQMLASHAGDSTLEEFRSVIFDLEPDQQQQVVGLLWLGRGDYDLIEWKEALAYAADAWNDTTADYLIAHPLLPDYLLEGLSLHGYSCDE</sequence>
<dbReference type="InterPro" id="IPR022254">
    <property type="entry name" value="DUF3775"/>
</dbReference>
<dbReference type="EMBL" id="FOUR01000009">
    <property type="protein sequence ID" value="SFN48930.1"/>
    <property type="molecule type" value="Genomic_DNA"/>
</dbReference>
<dbReference type="OrthoDB" id="5641374at2"/>
<gene>
    <name evidence="1" type="ORF">SAMN04487961_3207</name>
</gene>
<name>A0A1I4ZG98_9GAMM</name>
<dbReference type="Proteomes" id="UP000199339">
    <property type="component" value="Unassembled WGS sequence"/>
</dbReference>
<organism evidence="1 2">
    <name type="scientific">Marinobacter pelagius</name>
    <dbReference type="NCBI Taxonomy" id="379482"/>
    <lineage>
        <taxon>Bacteria</taxon>
        <taxon>Pseudomonadati</taxon>
        <taxon>Pseudomonadota</taxon>
        <taxon>Gammaproteobacteria</taxon>
        <taxon>Pseudomonadales</taxon>
        <taxon>Marinobacteraceae</taxon>
        <taxon>Marinobacter</taxon>
    </lineage>
</organism>
<reference evidence="2" key="1">
    <citation type="submission" date="2016-10" db="EMBL/GenBank/DDBJ databases">
        <authorList>
            <person name="Varghese N."/>
            <person name="Submissions S."/>
        </authorList>
    </citation>
    <scope>NUCLEOTIDE SEQUENCE [LARGE SCALE GENOMIC DNA]</scope>
    <source>
        <strain evidence="2">CGMCC 1.6775</strain>
    </source>
</reference>
<dbReference type="RefSeq" id="WP_092006001.1">
    <property type="nucleotide sequence ID" value="NZ_FOUR01000009.1"/>
</dbReference>
<evidence type="ECO:0000313" key="2">
    <source>
        <dbReference type="Proteomes" id="UP000199339"/>
    </source>
</evidence>
<proteinExistence type="predicted"/>
<protein>
    <recommendedName>
        <fullName evidence="3">DUF3775 domain-containing protein</fullName>
    </recommendedName>
</protein>